<reference evidence="1" key="1">
    <citation type="submission" date="2023-04" db="EMBL/GenBank/DDBJ databases">
        <title>Phytophthora fragariaefolia NBRC 109709.</title>
        <authorList>
            <person name="Ichikawa N."/>
            <person name="Sato H."/>
            <person name="Tonouchi N."/>
        </authorList>
    </citation>
    <scope>NUCLEOTIDE SEQUENCE</scope>
    <source>
        <strain evidence="1">NBRC 109709</strain>
    </source>
</reference>
<dbReference type="AlphaFoldDB" id="A0A9W6U1E3"/>
<dbReference type="Proteomes" id="UP001165121">
    <property type="component" value="Unassembled WGS sequence"/>
</dbReference>
<organism evidence="1 2">
    <name type="scientific">Phytophthora fragariaefolia</name>
    <dbReference type="NCBI Taxonomy" id="1490495"/>
    <lineage>
        <taxon>Eukaryota</taxon>
        <taxon>Sar</taxon>
        <taxon>Stramenopiles</taxon>
        <taxon>Oomycota</taxon>
        <taxon>Peronosporomycetes</taxon>
        <taxon>Peronosporales</taxon>
        <taxon>Peronosporaceae</taxon>
        <taxon>Phytophthora</taxon>
    </lineage>
</organism>
<accession>A0A9W6U1E3</accession>
<gene>
    <name evidence="1" type="ORF">Pfra01_000393700</name>
</gene>
<name>A0A9W6U1E3_9STRA</name>
<evidence type="ECO:0000313" key="2">
    <source>
        <dbReference type="Proteomes" id="UP001165121"/>
    </source>
</evidence>
<protein>
    <submittedName>
        <fullName evidence="1">Unnamed protein product</fullName>
    </submittedName>
</protein>
<sequence length="153" mass="17335">MPLDDQDAAISLLGTWESNEAFGNTALDWSQAVKDQRVQLHLTFESENAYKFRLVSNDADVTSNFRHVIASEGTYELQGENGIVIHRDMSGIKWTYLFEEKDSLRIRYAGVAIICPRRTTADCHAMCRLEGAKLWGRCKGVDVIYFARAKAEQ</sequence>
<evidence type="ECO:0000313" key="1">
    <source>
        <dbReference type="EMBL" id="GMF24037.1"/>
    </source>
</evidence>
<keyword evidence="2" id="KW-1185">Reference proteome</keyword>
<comment type="caution">
    <text evidence="1">The sequence shown here is derived from an EMBL/GenBank/DDBJ whole genome shotgun (WGS) entry which is preliminary data.</text>
</comment>
<dbReference type="OrthoDB" id="90180at2759"/>
<proteinExistence type="predicted"/>
<dbReference type="EMBL" id="BSXT01000312">
    <property type="protein sequence ID" value="GMF24037.1"/>
    <property type="molecule type" value="Genomic_DNA"/>
</dbReference>